<protein>
    <submittedName>
        <fullName evidence="1">Uncharacterized protein</fullName>
    </submittedName>
</protein>
<dbReference type="EMBL" id="JAZHXI010000009">
    <property type="protein sequence ID" value="KAL2067650.1"/>
    <property type="molecule type" value="Genomic_DNA"/>
</dbReference>
<reference evidence="1 2" key="1">
    <citation type="journal article" date="2024" name="Commun. Biol.">
        <title>Comparative genomic analysis of thermophilic fungi reveals convergent evolutionary adaptations and gene losses.</title>
        <authorList>
            <person name="Steindorff A.S."/>
            <person name="Aguilar-Pontes M.V."/>
            <person name="Robinson A.J."/>
            <person name="Andreopoulos B."/>
            <person name="LaButti K."/>
            <person name="Kuo A."/>
            <person name="Mondo S."/>
            <person name="Riley R."/>
            <person name="Otillar R."/>
            <person name="Haridas S."/>
            <person name="Lipzen A."/>
            <person name="Grimwood J."/>
            <person name="Schmutz J."/>
            <person name="Clum A."/>
            <person name="Reid I.D."/>
            <person name="Moisan M.C."/>
            <person name="Butler G."/>
            <person name="Nguyen T.T.M."/>
            <person name="Dewar K."/>
            <person name="Conant G."/>
            <person name="Drula E."/>
            <person name="Henrissat B."/>
            <person name="Hansel C."/>
            <person name="Singer S."/>
            <person name="Hutchinson M.I."/>
            <person name="de Vries R.P."/>
            <person name="Natvig D.O."/>
            <person name="Powell A.J."/>
            <person name="Tsang A."/>
            <person name="Grigoriev I.V."/>
        </authorList>
    </citation>
    <scope>NUCLEOTIDE SEQUENCE [LARGE SCALE GENOMIC DNA]</scope>
    <source>
        <strain evidence="1 2">CBS 494.80</strain>
    </source>
</reference>
<evidence type="ECO:0000313" key="2">
    <source>
        <dbReference type="Proteomes" id="UP001595075"/>
    </source>
</evidence>
<keyword evidence="2" id="KW-1185">Reference proteome</keyword>
<organism evidence="1 2">
    <name type="scientific">Oculimacula yallundae</name>
    <dbReference type="NCBI Taxonomy" id="86028"/>
    <lineage>
        <taxon>Eukaryota</taxon>
        <taxon>Fungi</taxon>
        <taxon>Dikarya</taxon>
        <taxon>Ascomycota</taxon>
        <taxon>Pezizomycotina</taxon>
        <taxon>Leotiomycetes</taxon>
        <taxon>Helotiales</taxon>
        <taxon>Ploettnerulaceae</taxon>
        <taxon>Oculimacula</taxon>
    </lineage>
</organism>
<sequence length="266" mass="29469">MRTLLGCKNQGLAEEPDIFGSEFDAAIKALQAAADFQSEDRTEPTGSTSATSPQIELGLAQPSALVQPRYISGYADTFSHATSLPLRLQQRILSFLLSISEECCFYFVKRHNSSFLASTKISSPASRNIKAWFEIWQSIHLVVDATQLSLFIRAVNIRTGYVHRARDVKVVTLEILAGLFGISEEKFSSEGLFPPLSFCLMRNGTRLLVSMANLNLLGYWITDQAEVEYADPGLAAVRTAIINIWHNGFDPFEGVDLDEHFAALET</sequence>
<dbReference type="Proteomes" id="UP001595075">
    <property type="component" value="Unassembled WGS sequence"/>
</dbReference>
<gene>
    <name evidence="1" type="ORF">VTL71DRAFT_15746</name>
</gene>
<proteinExistence type="predicted"/>
<feature type="non-terminal residue" evidence="1">
    <location>
        <position position="266"/>
    </location>
</feature>
<name>A0ABR4CCJ3_9HELO</name>
<evidence type="ECO:0000313" key="1">
    <source>
        <dbReference type="EMBL" id="KAL2067650.1"/>
    </source>
</evidence>
<comment type="caution">
    <text evidence="1">The sequence shown here is derived from an EMBL/GenBank/DDBJ whole genome shotgun (WGS) entry which is preliminary data.</text>
</comment>
<accession>A0ABR4CCJ3</accession>